<evidence type="ECO:0000313" key="2">
    <source>
        <dbReference type="Proteomes" id="UP001055879"/>
    </source>
</evidence>
<evidence type="ECO:0000313" key="1">
    <source>
        <dbReference type="EMBL" id="KAI3667112.1"/>
    </source>
</evidence>
<comment type="caution">
    <text evidence="1">The sequence shown here is derived from an EMBL/GenBank/DDBJ whole genome shotgun (WGS) entry which is preliminary data.</text>
</comment>
<organism evidence="1 2">
    <name type="scientific">Arctium lappa</name>
    <name type="common">Greater burdock</name>
    <name type="synonym">Lappa major</name>
    <dbReference type="NCBI Taxonomy" id="4217"/>
    <lineage>
        <taxon>Eukaryota</taxon>
        <taxon>Viridiplantae</taxon>
        <taxon>Streptophyta</taxon>
        <taxon>Embryophyta</taxon>
        <taxon>Tracheophyta</taxon>
        <taxon>Spermatophyta</taxon>
        <taxon>Magnoliopsida</taxon>
        <taxon>eudicotyledons</taxon>
        <taxon>Gunneridae</taxon>
        <taxon>Pentapetalae</taxon>
        <taxon>asterids</taxon>
        <taxon>campanulids</taxon>
        <taxon>Asterales</taxon>
        <taxon>Asteraceae</taxon>
        <taxon>Carduoideae</taxon>
        <taxon>Cardueae</taxon>
        <taxon>Arctiinae</taxon>
        <taxon>Arctium</taxon>
    </lineage>
</organism>
<dbReference type="Proteomes" id="UP001055879">
    <property type="component" value="Linkage Group LG17"/>
</dbReference>
<accession>A0ACB8XIP1</accession>
<reference evidence="2" key="1">
    <citation type="journal article" date="2022" name="Mol. Ecol. Resour.">
        <title>The genomes of chicory, endive, great burdock and yacon provide insights into Asteraceae palaeo-polyploidization history and plant inulin production.</title>
        <authorList>
            <person name="Fan W."/>
            <person name="Wang S."/>
            <person name="Wang H."/>
            <person name="Wang A."/>
            <person name="Jiang F."/>
            <person name="Liu H."/>
            <person name="Zhao H."/>
            <person name="Xu D."/>
            <person name="Zhang Y."/>
        </authorList>
    </citation>
    <scope>NUCLEOTIDE SEQUENCE [LARGE SCALE GENOMIC DNA]</scope>
    <source>
        <strain evidence="2">cv. Niubang</strain>
    </source>
</reference>
<gene>
    <name evidence="1" type="ORF">L6452_42160</name>
</gene>
<keyword evidence="2" id="KW-1185">Reference proteome</keyword>
<protein>
    <submittedName>
        <fullName evidence="1">Uncharacterized protein</fullName>
    </submittedName>
</protein>
<reference evidence="1 2" key="2">
    <citation type="journal article" date="2022" name="Mol. Ecol. Resour.">
        <title>The genomes of chicory, endive, great burdock and yacon provide insights into Asteraceae paleo-polyploidization history and plant inulin production.</title>
        <authorList>
            <person name="Fan W."/>
            <person name="Wang S."/>
            <person name="Wang H."/>
            <person name="Wang A."/>
            <person name="Jiang F."/>
            <person name="Liu H."/>
            <person name="Zhao H."/>
            <person name="Xu D."/>
            <person name="Zhang Y."/>
        </authorList>
    </citation>
    <scope>NUCLEOTIDE SEQUENCE [LARGE SCALE GENOMIC DNA]</scope>
    <source>
        <strain evidence="2">cv. Niubang</strain>
    </source>
</reference>
<dbReference type="EMBL" id="CM042063">
    <property type="protein sequence ID" value="KAI3667112.1"/>
    <property type="molecule type" value="Genomic_DNA"/>
</dbReference>
<name>A0ACB8XIP1_ARCLA</name>
<proteinExistence type="predicted"/>
<sequence length="473" mass="54144">MSDTSNQQPPKMSDTSSQQPLEMSDTRDWEEAKNIIDSNRESRDLLGYSISQDKETPLHTAIRSQNIKIVEHVVDRMTEHQLVLQDKYGYTALFDVAAVGNVDMGRAMVENDCPKSYVDCALKILDDNNQIGFPQQKYALEVLYTLARKTYAFNDMKSWKTKMGNSKFLVELIHGYPDISFMANDDDQSIFHIAVSHRHESIYNLLYEMGSMHDIVNVFKDKHDNNMLHLVGMKAKNPLEDVSGAPFQMQRELLWFEIHLSSKEVNSKVPPYCREEKNDAGCTPLQLFIKNHQDLVSEGEKWMKETANQCMVVSALITTIVFSVAFTIPGGYDQNNGLPIFLKDGPFIAFVILDAISLILSSASILMFLSILTSRYTYHDFRISLPTKLMIGLTTLFLSIISMMVAFSISFFVLYRNKLILLPIIISVGVVVPIFLNIRLQFPLLVDVYRSTYGSMYLFRPKKHVLFYRNPRF</sequence>